<protein>
    <submittedName>
        <fullName evidence="2">Uncharacterized protein</fullName>
    </submittedName>
</protein>
<name>A0A5C4T461_9BACL</name>
<evidence type="ECO:0000313" key="3">
    <source>
        <dbReference type="Proteomes" id="UP000307943"/>
    </source>
</evidence>
<evidence type="ECO:0000256" key="1">
    <source>
        <dbReference type="SAM" id="Phobius"/>
    </source>
</evidence>
<sequence length="66" mass="7128">MGTVNISGLEPGFFITVAVFILFILSMLGMGVLSLFQQKARTGILYFVAGVIGIVAFAVILNVWYV</sequence>
<reference evidence="2 3" key="1">
    <citation type="submission" date="2019-05" db="EMBL/GenBank/DDBJ databases">
        <title>We sequenced the genome of Paenibacillus hemerocallicola KCTC 33185 for further insight into its adaptation and study the phylogeny of Paenibacillus.</title>
        <authorList>
            <person name="Narsing Rao M.P."/>
        </authorList>
    </citation>
    <scope>NUCLEOTIDE SEQUENCE [LARGE SCALE GENOMIC DNA]</scope>
    <source>
        <strain evidence="2 3">KCTC 33185</strain>
    </source>
</reference>
<gene>
    <name evidence="2" type="ORF">FE784_28350</name>
</gene>
<dbReference type="RefSeq" id="WP_139605623.1">
    <property type="nucleotide sequence ID" value="NZ_VDCQ01000051.1"/>
</dbReference>
<comment type="caution">
    <text evidence="2">The sequence shown here is derived from an EMBL/GenBank/DDBJ whole genome shotgun (WGS) entry which is preliminary data.</text>
</comment>
<evidence type="ECO:0000313" key="2">
    <source>
        <dbReference type="EMBL" id="TNJ62939.1"/>
    </source>
</evidence>
<keyword evidence="3" id="KW-1185">Reference proteome</keyword>
<accession>A0A5C4T461</accession>
<organism evidence="2 3">
    <name type="scientific">Paenibacillus hemerocallicola</name>
    <dbReference type="NCBI Taxonomy" id="1172614"/>
    <lineage>
        <taxon>Bacteria</taxon>
        <taxon>Bacillati</taxon>
        <taxon>Bacillota</taxon>
        <taxon>Bacilli</taxon>
        <taxon>Bacillales</taxon>
        <taxon>Paenibacillaceae</taxon>
        <taxon>Paenibacillus</taxon>
    </lineage>
</organism>
<feature type="transmembrane region" description="Helical" evidence="1">
    <location>
        <begin position="43"/>
        <end position="65"/>
    </location>
</feature>
<dbReference type="EMBL" id="VDCQ01000051">
    <property type="protein sequence ID" value="TNJ62939.1"/>
    <property type="molecule type" value="Genomic_DNA"/>
</dbReference>
<keyword evidence="1" id="KW-0812">Transmembrane</keyword>
<dbReference type="OrthoDB" id="2664893at2"/>
<dbReference type="Proteomes" id="UP000307943">
    <property type="component" value="Unassembled WGS sequence"/>
</dbReference>
<keyword evidence="1" id="KW-0472">Membrane</keyword>
<dbReference type="AlphaFoldDB" id="A0A5C4T461"/>
<feature type="transmembrane region" description="Helical" evidence="1">
    <location>
        <begin position="12"/>
        <end position="36"/>
    </location>
</feature>
<proteinExistence type="predicted"/>
<keyword evidence="1" id="KW-1133">Transmembrane helix</keyword>